<evidence type="ECO:0000256" key="1">
    <source>
        <dbReference type="SAM" id="MobiDB-lite"/>
    </source>
</evidence>
<accession>A0A6G1BNK5</accession>
<dbReference type="AlphaFoldDB" id="A0A6G1BNK5"/>
<keyword evidence="3" id="KW-1185">Reference proteome</keyword>
<evidence type="ECO:0000313" key="2">
    <source>
        <dbReference type="EMBL" id="KAF0889598.1"/>
    </source>
</evidence>
<protein>
    <submittedName>
        <fullName evidence="2">Uncharacterized protein</fullName>
    </submittedName>
</protein>
<gene>
    <name evidence="2" type="ORF">E2562_029272</name>
</gene>
<name>A0A6G1BNK5_9ORYZ</name>
<dbReference type="EMBL" id="SPHZ02000012">
    <property type="protein sequence ID" value="KAF0889598.1"/>
    <property type="molecule type" value="Genomic_DNA"/>
</dbReference>
<evidence type="ECO:0000313" key="3">
    <source>
        <dbReference type="Proteomes" id="UP000479710"/>
    </source>
</evidence>
<organism evidence="2 3">
    <name type="scientific">Oryza meyeriana var. granulata</name>
    <dbReference type="NCBI Taxonomy" id="110450"/>
    <lineage>
        <taxon>Eukaryota</taxon>
        <taxon>Viridiplantae</taxon>
        <taxon>Streptophyta</taxon>
        <taxon>Embryophyta</taxon>
        <taxon>Tracheophyta</taxon>
        <taxon>Spermatophyta</taxon>
        <taxon>Magnoliopsida</taxon>
        <taxon>Liliopsida</taxon>
        <taxon>Poales</taxon>
        <taxon>Poaceae</taxon>
        <taxon>BOP clade</taxon>
        <taxon>Oryzoideae</taxon>
        <taxon>Oryzeae</taxon>
        <taxon>Oryzinae</taxon>
        <taxon>Oryza</taxon>
        <taxon>Oryza meyeriana</taxon>
    </lineage>
</organism>
<proteinExistence type="predicted"/>
<dbReference type="Proteomes" id="UP000479710">
    <property type="component" value="Unassembled WGS sequence"/>
</dbReference>
<feature type="region of interest" description="Disordered" evidence="1">
    <location>
        <begin position="24"/>
        <end position="46"/>
    </location>
</feature>
<comment type="caution">
    <text evidence="2">The sequence shown here is derived from an EMBL/GenBank/DDBJ whole genome shotgun (WGS) entry which is preliminary data.</text>
</comment>
<reference evidence="2 3" key="1">
    <citation type="submission" date="2019-11" db="EMBL/GenBank/DDBJ databases">
        <title>Whole genome sequence of Oryza granulata.</title>
        <authorList>
            <person name="Li W."/>
        </authorList>
    </citation>
    <scope>NUCLEOTIDE SEQUENCE [LARGE SCALE GENOMIC DNA]</scope>
    <source>
        <strain evidence="3">cv. Menghai</strain>
        <tissue evidence="2">Leaf</tissue>
    </source>
</reference>
<sequence length="132" mass="14670">MVYPFSAADELHLVLQVSYAASSAADPLNKPPPPYQNLVAPPLRSPDRHLKHRCLNRGRRSPTALPLDHCKDPFQIKAKSPALKFPFDSIVKLLPEKPPPQESCRRSPRLQIPIEPLPPASSLIPTVKGRYA</sequence>
<feature type="region of interest" description="Disordered" evidence="1">
    <location>
        <begin position="96"/>
        <end position="132"/>
    </location>
</feature>